<dbReference type="PROSITE" id="PS51257">
    <property type="entry name" value="PROKAR_LIPOPROTEIN"/>
    <property type="match status" value="1"/>
</dbReference>
<evidence type="ECO:0000313" key="2">
    <source>
        <dbReference type="Proteomes" id="UP000093199"/>
    </source>
</evidence>
<keyword evidence="2" id="KW-1185">Reference proteome</keyword>
<reference evidence="1 2" key="1">
    <citation type="submission" date="2016-07" db="EMBL/GenBank/DDBJ databases">
        <title>Caryophanon tenue genome sequencing.</title>
        <authorList>
            <person name="Verma A."/>
            <person name="Pal Y."/>
            <person name="Krishnamurthi S."/>
        </authorList>
    </citation>
    <scope>NUCLEOTIDE SEQUENCE [LARGE SCALE GENOMIC DNA]</scope>
    <source>
        <strain evidence="1 2">DSM 14152</strain>
    </source>
</reference>
<sequence length="162" mass="18773">MNVRGITIGTLLSATLMLAACQNDSEQQGIAAEQQLPERYVEQQQLYDEALVAIQTLHNDFDSADAQEVEAYYTNRLNVWRDVMNDYLNGLKEVYPEEQWTALATAQEEWRKNMENYANIVASTYEDEAAARTAYLTEKEQRTKVRARELLDNYYFNLPTQE</sequence>
<evidence type="ECO:0000313" key="1">
    <source>
        <dbReference type="EMBL" id="OCS85047.1"/>
    </source>
</evidence>
<name>A0A1C0YCZ1_9BACL</name>
<dbReference type="AlphaFoldDB" id="A0A1C0YCZ1"/>
<protein>
    <recommendedName>
        <fullName evidence="3">Lysozyme inhibitor LprI N-terminal domain-containing protein</fullName>
    </recommendedName>
</protein>
<dbReference type="STRING" id="33978.A6M13_14295"/>
<organism evidence="1 2">
    <name type="scientific">Caryophanon tenue</name>
    <dbReference type="NCBI Taxonomy" id="33978"/>
    <lineage>
        <taxon>Bacteria</taxon>
        <taxon>Bacillati</taxon>
        <taxon>Bacillota</taxon>
        <taxon>Bacilli</taxon>
        <taxon>Bacillales</taxon>
        <taxon>Caryophanaceae</taxon>
        <taxon>Caryophanon</taxon>
    </lineage>
</organism>
<dbReference type="EMBL" id="MASJ01000017">
    <property type="protein sequence ID" value="OCS85047.1"/>
    <property type="molecule type" value="Genomic_DNA"/>
</dbReference>
<comment type="caution">
    <text evidence="1">The sequence shown here is derived from an EMBL/GenBank/DDBJ whole genome shotgun (WGS) entry which is preliminary data.</text>
</comment>
<accession>A0A1C0YCZ1</accession>
<proteinExistence type="predicted"/>
<gene>
    <name evidence="1" type="ORF">A6M13_14295</name>
</gene>
<dbReference type="Proteomes" id="UP000093199">
    <property type="component" value="Unassembled WGS sequence"/>
</dbReference>
<dbReference type="RefSeq" id="WP_066545303.1">
    <property type="nucleotide sequence ID" value="NZ_MASJ01000017.1"/>
</dbReference>
<evidence type="ECO:0008006" key="3">
    <source>
        <dbReference type="Google" id="ProtNLM"/>
    </source>
</evidence>